<keyword evidence="4" id="KW-1185">Reference proteome</keyword>
<feature type="domain" description="Spt20-like SEP" evidence="2">
    <location>
        <begin position="62"/>
        <end position="320"/>
    </location>
</feature>
<sequence length="950" mass="104580">MSAAVASARPAQALRLRRESQRPSLARSTTAKANNMENGAAKEGPRRYVYTQQDILAKFKGSPPSLRVHLHANHFRLNDSQESLSYASPMRELLQHIREKTVPHNMLDEFYASGVPFYDNCLIVEVHDYRSGGVKPKEESANTGGGAKKDPFSIHNYNNFITPSPHAPYPSTVVKPNTADGQAKAPEVKEDKDLDKENMPAPGQPASQKQPTKVKIITVVLFPTGQSHLTDIQLLATTPAPDMQTYRRNQAAGRTGGNPPTPLTSVPPTPTMAQGRSPKRQKMVIDQDTVHEFEAEVYNSTCPKLYLEPTKSLAESVALIQAMTHPNNQNPAPPRKSRKRTTAELAADEAEAADMQRFMLAGDEWQATKTGTAAGGDEGQSGGRGANVQTFARFKTLATIKMNHEETERRKKEDEARVAQAKRQAQAESEAQKRREMEANRQAEQTAAMMHHRQEQHARQQQQQLQLQHENAVRANHAQQMANANGGQSQTPLSATQPQFSSPVVRQGTPMAATSPLMPGHVSHPMGGTPMVSTSSNHGAGSPARPPSSVSQHPMARTISQQQNQPMSRTGTPQMIQGTPVMNSAMPARTMASTPQPRMTQGSPTPALPGGTPLMMQTPQAGQPGMTQEQMQQMAQMQQIQIQNRVRAQAMHQGGMQPSVGQTATAHQLAMHQAKLHIQREGIPQGQDPKIYHQLVASRFFQQIQVQQQQQRQMANMSPQNPSQGMPHTGIQSQGGLNIGNMSLQQLQASYMSRKQQLIATYGSVQAVPQQHLQPMRQLEMAMRQRDQQAQAAQAAQAQAQGGQMHMNPAMQNQMGMQGANAQNSVQVQQQQYQQMLQQRTNQARQQQMLAMRQHGMAGGQIPQNMMNNMQMMNAGGNMGGMNMQNMQNMQNMAGMQGMQGQVPMNQMNQQQQQQMQMMLMRQAQAQAQMRAGQQRPGQSDGSGMEWSGV</sequence>
<evidence type="ECO:0000313" key="4">
    <source>
        <dbReference type="Proteomes" id="UP000799757"/>
    </source>
</evidence>
<name>A0A6A6XSW8_9PLEO</name>
<dbReference type="Proteomes" id="UP000799757">
    <property type="component" value="Unassembled WGS sequence"/>
</dbReference>
<feature type="compositionally biased region" description="Low complexity" evidence="1">
    <location>
        <begin position="418"/>
        <end position="427"/>
    </location>
</feature>
<feature type="region of interest" description="Disordered" evidence="1">
    <location>
        <begin position="249"/>
        <end position="280"/>
    </location>
</feature>
<feature type="compositionally biased region" description="Basic and acidic residues" evidence="1">
    <location>
        <begin position="430"/>
        <end position="441"/>
    </location>
</feature>
<evidence type="ECO:0000256" key="1">
    <source>
        <dbReference type="SAM" id="MobiDB-lite"/>
    </source>
</evidence>
<gene>
    <name evidence="3" type="ORF">K505DRAFT_413516</name>
</gene>
<dbReference type="InterPro" id="IPR046468">
    <property type="entry name" value="Spt20-like_SEP"/>
</dbReference>
<feature type="region of interest" description="Disordered" evidence="1">
    <location>
        <begin position="927"/>
        <end position="950"/>
    </location>
</feature>
<dbReference type="AlphaFoldDB" id="A0A6A6XSW8"/>
<feature type="compositionally biased region" description="Low complexity" evidence="1">
    <location>
        <begin position="927"/>
        <end position="939"/>
    </location>
</feature>
<feature type="compositionally biased region" description="Low complexity" evidence="1">
    <location>
        <begin position="459"/>
        <end position="470"/>
    </location>
</feature>
<dbReference type="Pfam" id="PF12090">
    <property type="entry name" value="Spt20_SEP"/>
    <property type="match status" value="1"/>
</dbReference>
<feature type="compositionally biased region" description="Low complexity" evidence="1">
    <location>
        <begin position="1"/>
        <end position="13"/>
    </location>
</feature>
<dbReference type="OrthoDB" id="1932706at2759"/>
<feature type="compositionally biased region" description="Basic and acidic residues" evidence="1">
    <location>
        <begin position="402"/>
        <end position="417"/>
    </location>
</feature>
<dbReference type="GO" id="GO:0003712">
    <property type="term" value="F:transcription coregulator activity"/>
    <property type="evidence" value="ECO:0007669"/>
    <property type="project" value="InterPro"/>
</dbReference>
<evidence type="ECO:0000313" key="3">
    <source>
        <dbReference type="EMBL" id="KAF2799676.1"/>
    </source>
</evidence>
<feature type="region of interest" description="Disordered" evidence="1">
    <location>
        <begin position="324"/>
        <end position="348"/>
    </location>
</feature>
<organism evidence="3 4">
    <name type="scientific">Melanomma pulvis-pyrius CBS 109.77</name>
    <dbReference type="NCBI Taxonomy" id="1314802"/>
    <lineage>
        <taxon>Eukaryota</taxon>
        <taxon>Fungi</taxon>
        <taxon>Dikarya</taxon>
        <taxon>Ascomycota</taxon>
        <taxon>Pezizomycotina</taxon>
        <taxon>Dothideomycetes</taxon>
        <taxon>Pleosporomycetidae</taxon>
        <taxon>Pleosporales</taxon>
        <taxon>Melanommataceae</taxon>
        <taxon>Melanomma</taxon>
    </lineage>
</organism>
<evidence type="ECO:0000259" key="2">
    <source>
        <dbReference type="Pfam" id="PF12090"/>
    </source>
</evidence>
<feature type="region of interest" description="Disordered" evidence="1">
    <location>
        <begin position="1"/>
        <end position="45"/>
    </location>
</feature>
<feature type="compositionally biased region" description="Polar residues" evidence="1">
    <location>
        <begin position="477"/>
        <end position="504"/>
    </location>
</feature>
<feature type="compositionally biased region" description="Polar residues" evidence="1">
    <location>
        <begin position="22"/>
        <end position="37"/>
    </location>
</feature>
<feature type="region of interest" description="Disordered" evidence="1">
    <location>
        <begin position="369"/>
        <end position="573"/>
    </location>
</feature>
<reference evidence="3" key="1">
    <citation type="journal article" date="2020" name="Stud. Mycol.">
        <title>101 Dothideomycetes genomes: a test case for predicting lifestyles and emergence of pathogens.</title>
        <authorList>
            <person name="Haridas S."/>
            <person name="Albert R."/>
            <person name="Binder M."/>
            <person name="Bloem J."/>
            <person name="Labutti K."/>
            <person name="Salamov A."/>
            <person name="Andreopoulos B."/>
            <person name="Baker S."/>
            <person name="Barry K."/>
            <person name="Bills G."/>
            <person name="Bluhm B."/>
            <person name="Cannon C."/>
            <person name="Castanera R."/>
            <person name="Culley D."/>
            <person name="Daum C."/>
            <person name="Ezra D."/>
            <person name="Gonzalez J."/>
            <person name="Henrissat B."/>
            <person name="Kuo A."/>
            <person name="Liang C."/>
            <person name="Lipzen A."/>
            <person name="Lutzoni F."/>
            <person name="Magnuson J."/>
            <person name="Mondo S."/>
            <person name="Nolan M."/>
            <person name="Ohm R."/>
            <person name="Pangilinan J."/>
            <person name="Park H.-J."/>
            <person name="Ramirez L."/>
            <person name="Alfaro M."/>
            <person name="Sun H."/>
            <person name="Tritt A."/>
            <person name="Yoshinaga Y."/>
            <person name="Zwiers L.-H."/>
            <person name="Turgeon B."/>
            <person name="Goodwin S."/>
            <person name="Spatafora J."/>
            <person name="Crous P."/>
            <person name="Grigoriev I."/>
        </authorList>
    </citation>
    <scope>NUCLEOTIDE SEQUENCE</scope>
    <source>
        <strain evidence="3">CBS 109.77</strain>
    </source>
</reference>
<dbReference type="PANTHER" id="PTHR13526">
    <property type="entry name" value="TRANSCRIPTION FACTOR SPT20 HOMOLOG"/>
    <property type="match status" value="1"/>
</dbReference>
<protein>
    <recommendedName>
        <fullName evidence="2">Spt20-like SEP domain-containing protein</fullName>
    </recommendedName>
</protein>
<dbReference type="InterPro" id="IPR021950">
    <property type="entry name" value="Spt20"/>
</dbReference>
<feature type="compositionally biased region" description="Gly residues" evidence="1">
    <location>
        <begin position="373"/>
        <end position="385"/>
    </location>
</feature>
<feature type="region of interest" description="Disordered" evidence="1">
    <location>
        <begin position="156"/>
        <end position="210"/>
    </location>
</feature>
<feature type="compositionally biased region" description="Polar residues" evidence="1">
    <location>
        <begin position="548"/>
        <end position="573"/>
    </location>
</feature>
<dbReference type="GO" id="GO:0006357">
    <property type="term" value="P:regulation of transcription by RNA polymerase II"/>
    <property type="evidence" value="ECO:0007669"/>
    <property type="project" value="TreeGrafter"/>
</dbReference>
<dbReference type="EMBL" id="MU001760">
    <property type="protein sequence ID" value="KAF2799676.1"/>
    <property type="molecule type" value="Genomic_DNA"/>
</dbReference>
<accession>A0A6A6XSW8</accession>
<proteinExistence type="predicted"/>
<feature type="compositionally biased region" description="Pro residues" evidence="1">
    <location>
        <begin position="259"/>
        <end position="270"/>
    </location>
</feature>
<dbReference type="PANTHER" id="PTHR13526:SF8">
    <property type="entry name" value="TRANSCRIPTION FACTOR SPT20 HOMOLOG"/>
    <property type="match status" value="1"/>
</dbReference>
<dbReference type="GO" id="GO:0000124">
    <property type="term" value="C:SAGA complex"/>
    <property type="evidence" value="ECO:0007669"/>
    <property type="project" value="InterPro"/>
</dbReference>
<feature type="compositionally biased region" description="Basic and acidic residues" evidence="1">
    <location>
        <begin position="186"/>
        <end position="198"/>
    </location>
</feature>